<reference evidence="1 2" key="1">
    <citation type="submission" date="2023-11" db="EMBL/GenBank/DDBJ databases">
        <title>Coraliomargarita sp. nov., isolated from marine algae.</title>
        <authorList>
            <person name="Lee J.K."/>
            <person name="Baek J.H."/>
            <person name="Kim J.M."/>
            <person name="Choi D.G."/>
            <person name="Jeon C.O."/>
        </authorList>
    </citation>
    <scope>NUCLEOTIDE SEQUENCE [LARGE SCALE GENOMIC DNA]</scope>
    <source>
        <strain evidence="1 2">J2-16</strain>
    </source>
</reference>
<evidence type="ECO:0000313" key="1">
    <source>
        <dbReference type="EMBL" id="WPJ94701.1"/>
    </source>
</evidence>
<evidence type="ECO:0000313" key="2">
    <source>
        <dbReference type="Proteomes" id="UP001324993"/>
    </source>
</evidence>
<name>A0ABZ0RHM2_9BACT</name>
<keyword evidence="2" id="KW-1185">Reference proteome</keyword>
<accession>A0ABZ0RHM2</accession>
<dbReference type="Gene3D" id="3.90.1480.10">
    <property type="entry name" value="Alpha-2,3-sialyltransferase"/>
    <property type="match status" value="1"/>
</dbReference>
<proteinExistence type="predicted"/>
<dbReference type="RefSeq" id="WP_319831615.1">
    <property type="nucleotide sequence ID" value="NZ_CP138858.1"/>
</dbReference>
<dbReference type="Proteomes" id="UP001324993">
    <property type="component" value="Chromosome"/>
</dbReference>
<organism evidence="1 2">
    <name type="scientific">Coraliomargarita algicola</name>
    <dbReference type="NCBI Taxonomy" id="3092156"/>
    <lineage>
        <taxon>Bacteria</taxon>
        <taxon>Pseudomonadati</taxon>
        <taxon>Verrucomicrobiota</taxon>
        <taxon>Opitutia</taxon>
        <taxon>Puniceicoccales</taxon>
        <taxon>Coraliomargaritaceae</taxon>
        <taxon>Coraliomargarita</taxon>
    </lineage>
</organism>
<protein>
    <recommendedName>
        <fullName evidence="3">DUF115 domain-containing protein</fullName>
    </recommendedName>
</protein>
<sequence length="272" mass="30614">MHNLHYLSKHSLAAESGSILKDAVSCALRTQCLDPDEWFVGAKNSCRGERIFLLGCGPSLNKVDLSLLQGHKVMGVNGAALIDGLELDYFVSVSNFFWKSHVEEIQSLKCRRFIPYFLQQQLKSDAPTVWLNTVSDSEYAALDVEKPWKFSFQPQEHVFLGGTVIFVCLQILYYLGFEEVVILGLDHDYGIDPSSIPVEGTYVKSDQLHAHFTPGYYDSGQQVHIDIQGMERAYELSRAAFFADGRRILNASPGTKLKTFEQVNFNSLFELS</sequence>
<dbReference type="EMBL" id="CP138858">
    <property type="protein sequence ID" value="WPJ94701.1"/>
    <property type="molecule type" value="Genomic_DNA"/>
</dbReference>
<gene>
    <name evidence="1" type="ORF">SH580_14800</name>
</gene>
<evidence type="ECO:0008006" key="3">
    <source>
        <dbReference type="Google" id="ProtNLM"/>
    </source>
</evidence>